<reference evidence="2" key="1">
    <citation type="journal article" date="2021" name="PeerJ">
        <title>Extensive microbial diversity within the chicken gut microbiome revealed by metagenomics and culture.</title>
        <authorList>
            <person name="Gilroy R."/>
            <person name="Ravi A."/>
            <person name="Getino M."/>
            <person name="Pursley I."/>
            <person name="Horton D.L."/>
            <person name="Alikhan N.F."/>
            <person name="Baker D."/>
            <person name="Gharbi K."/>
            <person name="Hall N."/>
            <person name="Watson M."/>
            <person name="Adriaenssens E.M."/>
            <person name="Foster-Nyarko E."/>
            <person name="Jarju S."/>
            <person name="Secka A."/>
            <person name="Antonio M."/>
            <person name="Oren A."/>
            <person name="Chaudhuri R.R."/>
            <person name="La Ragione R."/>
            <person name="Hildebrand F."/>
            <person name="Pallen M.J."/>
        </authorList>
    </citation>
    <scope>NUCLEOTIDE SEQUENCE</scope>
    <source>
        <strain evidence="2">ChiGjej6B6-1540</strain>
    </source>
</reference>
<dbReference type="PIRSF" id="PIRSF003203">
    <property type="entry name" value="AzlD"/>
    <property type="match status" value="1"/>
</dbReference>
<evidence type="ECO:0000313" key="3">
    <source>
        <dbReference type="Proteomes" id="UP000824192"/>
    </source>
</evidence>
<sequence>MLSVPQAIAAIAVMALVTFFTRAVPFLLFDRGEHPPRLVLYLGRVLPPAIIAMLIVYCLRETHFLTWLGTLVSTGTGLELAAVGSWLPAILSVIVVVVLHLWKHNNLLSIFGGTVFYMVLIQKVFA</sequence>
<dbReference type="InterPro" id="IPR008407">
    <property type="entry name" value="Brnchd-chn_aa_trnsp_AzlD"/>
</dbReference>
<accession>A0A9D1RT74</accession>
<keyword evidence="1" id="KW-1133">Transmembrane helix</keyword>
<name>A0A9D1RT74_9FIRM</name>
<reference evidence="2" key="2">
    <citation type="submission" date="2021-04" db="EMBL/GenBank/DDBJ databases">
        <authorList>
            <person name="Gilroy R."/>
        </authorList>
    </citation>
    <scope>NUCLEOTIDE SEQUENCE</scope>
    <source>
        <strain evidence="2">ChiGjej6B6-1540</strain>
    </source>
</reference>
<evidence type="ECO:0000256" key="1">
    <source>
        <dbReference type="SAM" id="Phobius"/>
    </source>
</evidence>
<comment type="caution">
    <text evidence="2">The sequence shown here is derived from an EMBL/GenBank/DDBJ whole genome shotgun (WGS) entry which is preliminary data.</text>
</comment>
<feature type="transmembrane region" description="Helical" evidence="1">
    <location>
        <begin position="80"/>
        <end position="102"/>
    </location>
</feature>
<evidence type="ECO:0000313" key="2">
    <source>
        <dbReference type="EMBL" id="HIW93130.1"/>
    </source>
</evidence>
<gene>
    <name evidence="2" type="ORF">H9868_01175</name>
</gene>
<feature type="transmembrane region" description="Helical" evidence="1">
    <location>
        <begin position="7"/>
        <end position="29"/>
    </location>
</feature>
<dbReference type="AlphaFoldDB" id="A0A9D1RT74"/>
<feature type="transmembrane region" description="Helical" evidence="1">
    <location>
        <begin position="108"/>
        <end position="125"/>
    </location>
</feature>
<dbReference type="Proteomes" id="UP000824192">
    <property type="component" value="Unassembled WGS sequence"/>
</dbReference>
<dbReference type="EMBL" id="DXGA01000023">
    <property type="protein sequence ID" value="HIW93130.1"/>
    <property type="molecule type" value="Genomic_DNA"/>
</dbReference>
<keyword evidence="1" id="KW-0812">Transmembrane</keyword>
<feature type="transmembrane region" description="Helical" evidence="1">
    <location>
        <begin position="41"/>
        <end position="59"/>
    </location>
</feature>
<keyword evidence="1" id="KW-0472">Membrane</keyword>
<protein>
    <submittedName>
        <fullName evidence="2">AzlD domain-containing protein</fullName>
    </submittedName>
</protein>
<proteinExistence type="predicted"/>
<organism evidence="2 3">
    <name type="scientific">Candidatus Flavonifractor merdipullorum</name>
    <dbReference type="NCBI Taxonomy" id="2838590"/>
    <lineage>
        <taxon>Bacteria</taxon>
        <taxon>Bacillati</taxon>
        <taxon>Bacillota</taxon>
        <taxon>Clostridia</taxon>
        <taxon>Eubacteriales</taxon>
        <taxon>Oscillospiraceae</taxon>
        <taxon>Flavonifractor</taxon>
    </lineage>
</organism>
<dbReference type="Pfam" id="PF05437">
    <property type="entry name" value="AzlD"/>
    <property type="match status" value="1"/>
</dbReference>